<evidence type="ECO:0000313" key="1">
    <source>
        <dbReference type="EMBL" id="EKG19749.1"/>
    </source>
</evidence>
<dbReference type="Gene3D" id="3.20.20.70">
    <property type="entry name" value="Aldolase class I"/>
    <property type="match status" value="1"/>
</dbReference>
<protein>
    <submittedName>
        <fullName evidence="1">2-nitropropane dioxygenase NPD</fullName>
    </submittedName>
</protein>
<accession>K2SBG8</accession>
<evidence type="ECO:0000313" key="2">
    <source>
        <dbReference type="Proteomes" id="UP000007129"/>
    </source>
</evidence>
<sequence length="127" mass="14203">MGTRFMCTLEAPIHHGIKRTMVDAKETDTAILLRRWKNSVRLFNNEVAKEAAKIEKTSADGKFEEVAPYVSGKRGRQVYSNGDRDFGVWSVGQAIGSIQDVPTCAELLERIESEGMDTIGRLRSLMI</sequence>
<dbReference type="OrthoDB" id="412383at2759"/>
<keyword evidence="1" id="KW-0560">Oxidoreductase</keyword>
<dbReference type="PANTHER" id="PTHR32332:SF28">
    <property type="entry name" value="DIOXYGENASE FAMILY OXIDOREDUCTASE, PUTATIVE (AFU_ORTHOLOGUE AFUA_5G09600)-RELATED"/>
    <property type="match status" value="1"/>
</dbReference>
<dbReference type="GO" id="GO:0051213">
    <property type="term" value="F:dioxygenase activity"/>
    <property type="evidence" value="ECO:0007669"/>
    <property type="project" value="UniProtKB-KW"/>
</dbReference>
<dbReference type="InParanoid" id="K2SBG8"/>
<reference evidence="1 2" key="1">
    <citation type="journal article" date="2012" name="BMC Genomics">
        <title>Tools to kill: Genome of one of the most destructive plant pathogenic fungi Macrophomina phaseolina.</title>
        <authorList>
            <person name="Islam M.S."/>
            <person name="Haque M.S."/>
            <person name="Islam M.M."/>
            <person name="Emdad E.M."/>
            <person name="Halim A."/>
            <person name="Hossen Q.M.M."/>
            <person name="Hossain M.Z."/>
            <person name="Ahmed B."/>
            <person name="Rahim S."/>
            <person name="Rahman M.S."/>
            <person name="Alam M.M."/>
            <person name="Hou S."/>
            <person name="Wan X."/>
            <person name="Saito J.A."/>
            <person name="Alam M."/>
        </authorList>
    </citation>
    <scope>NUCLEOTIDE SEQUENCE [LARGE SCALE GENOMIC DNA]</scope>
    <source>
        <strain evidence="1 2">MS6</strain>
    </source>
</reference>
<dbReference type="InterPro" id="IPR013785">
    <property type="entry name" value="Aldolase_TIM"/>
</dbReference>
<dbReference type="SUPFAM" id="SSF51412">
    <property type="entry name" value="Inosine monophosphate dehydrogenase (IMPDH)"/>
    <property type="match status" value="1"/>
</dbReference>
<comment type="caution">
    <text evidence="1">The sequence shown here is derived from an EMBL/GenBank/DDBJ whole genome shotgun (WGS) entry which is preliminary data.</text>
</comment>
<organism evidence="1 2">
    <name type="scientific">Macrophomina phaseolina (strain MS6)</name>
    <name type="common">Charcoal rot fungus</name>
    <dbReference type="NCBI Taxonomy" id="1126212"/>
    <lineage>
        <taxon>Eukaryota</taxon>
        <taxon>Fungi</taxon>
        <taxon>Dikarya</taxon>
        <taxon>Ascomycota</taxon>
        <taxon>Pezizomycotina</taxon>
        <taxon>Dothideomycetes</taxon>
        <taxon>Dothideomycetes incertae sedis</taxon>
        <taxon>Botryosphaeriales</taxon>
        <taxon>Botryosphaeriaceae</taxon>
        <taxon>Macrophomina</taxon>
    </lineage>
</organism>
<proteinExistence type="predicted"/>
<dbReference type="eggNOG" id="ENOG502QQW7">
    <property type="taxonomic scope" value="Eukaryota"/>
</dbReference>
<gene>
    <name evidence="1" type="ORF">MPH_02954</name>
</gene>
<dbReference type="HOGENOM" id="CLU_038732_8_0_1"/>
<dbReference type="PANTHER" id="PTHR32332">
    <property type="entry name" value="2-NITROPROPANE DIOXYGENASE"/>
    <property type="match status" value="1"/>
</dbReference>
<dbReference type="AlphaFoldDB" id="K2SBG8"/>
<dbReference type="STRING" id="1126212.K2SBG8"/>
<keyword evidence="1" id="KW-0223">Dioxygenase</keyword>
<name>K2SBG8_MACPH</name>
<dbReference type="Pfam" id="PF03060">
    <property type="entry name" value="NMO"/>
    <property type="match status" value="1"/>
</dbReference>
<dbReference type="EMBL" id="AHHD01000117">
    <property type="protein sequence ID" value="EKG19749.1"/>
    <property type="molecule type" value="Genomic_DNA"/>
</dbReference>
<dbReference type="Proteomes" id="UP000007129">
    <property type="component" value="Unassembled WGS sequence"/>
</dbReference>
<dbReference type="VEuPathDB" id="FungiDB:MPH_02954"/>